<dbReference type="Pfam" id="PF03318">
    <property type="entry name" value="ETX_MTX2"/>
    <property type="match status" value="1"/>
</dbReference>
<dbReference type="InterPro" id="IPR004991">
    <property type="entry name" value="Aerolysin-like"/>
</dbReference>
<evidence type="ECO:0000313" key="2">
    <source>
        <dbReference type="EnsemblMetazoa" id="CapteP134512"/>
    </source>
</evidence>
<keyword evidence="3" id="KW-1185">Reference proteome</keyword>
<gene>
    <name evidence="1" type="ORF">CAPTEDRAFT_134512</name>
</gene>
<evidence type="ECO:0000313" key="1">
    <source>
        <dbReference type="EMBL" id="ELU08575.1"/>
    </source>
</evidence>
<proteinExistence type="predicted"/>
<reference evidence="1 3" key="2">
    <citation type="journal article" date="2013" name="Nature">
        <title>Insights into bilaterian evolution from three spiralian genomes.</title>
        <authorList>
            <person name="Simakov O."/>
            <person name="Marletaz F."/>
            <person name="Cho S.J."/>
            <person name="Edsinger-Gonzales E."/>
            <person name="Havlak P."/>
            <person name="Hellsten U."/>
            <person name="Kuo D.H."/>
            <person name="Larsson T."/>
            <person name="Lv J."/>
            <person name="Arendt D."/>
            <person name="Savage R."/>
            <person name="Osoegawa K."/>
            <person name="de Jong P."/>
            <person name="Grimwood J."/>
            <person name="Chapman J.A."/>
            <person name="Shapiro H."/>
            <person name="Aerts A."/>
            <person name="Otillar R.P."/>
            <person name="Terry A.Y."/>
            <person name="Boore J.L."/>
            <person name="Grigoriev I.V."/>
            <person name="Lindberg D.R."/>
            <person name="Seaver E.C."/>
            <person name="Weisblat D.A."/>
            <person name="Putnam N.H."/>
            <person name="Rokhsar D.S."/>
        </authorList>
    </citation>
    <scope>NUCLEOTIDE SEQUENCE</scope>
    <source>
        <strain evidence="1 3">I ESC-2004</strain>
    </source>
</reference>
<dbReference type="OMA" id="WAVNAFM"/>
<dbReference type="EMBL" id="KB298957">
    <property type="protein sequence ID" value="ELU08575.1"/>
    <property type="molecule type" value="Genomic_DNA"/>
</dbReference>
<sequence length="269" mass="30828">MATNVSHVDLSALVEDWALTHFRRRATRKERKLLEQDMIMMDVDWKRVDFQHMEPTYDPEPPTPGKGTPINNILFHTSFTNKTDHQQTYTFKTERTTRSTCAVQIEQGYTQGVETSVKLATPCGILEANAGFHREISVTNSKEQTVEEELCWGVDSQVNVKGKHRAEAKLIIKEEEYKGHFLVQTCIKGRVRVVFTNLKDNNSFIRVREGEIVEIVREALEGRRPQGDAISIDGATRSVVCRTRGKCMFRYGLQQNVEVDQFPMNSVTY</sequence>
<name>R7UR01_CAPTE</name>
<dbReference type="Proteomes" id="UP000014760">
    <property type="component" value="Unassembled WGS sequence"/>
</dbReference>
<accession>R7UR01</accession>
<reference evidence="2" key="3">
    <citation type="submission" date="2015-06" db="UniProtKB">
        <authorList>
            <consortium name="EnsemblMetazoa"/>
        </authorList>
    </citation>
    <scope>IDENTIFICATION</scope>
</reference>
<dbReference type="Gene3D" id="2.170.15.10">
    <property type="entry name" value="Proaerolysin, chain A, domain 3"/>
    <property type="match status" value="1"/>
</dbReference>
<dbReference type="EMBL" id="AMQN01006701">
    <property type="status" value="NOT_ANNOTATED_CDS"/>
    <property type="molecule type" value="Genomic_DNA"/>
</dbReference>
<organism evidence="1">
    <name type="scientific">Capitella teleta</name>
    <name type="common">Polychaete worm</name>
    <dbReference type="NCBI Taxonomy" id="283909"/>
    <lineage>
        <taxon>Eukaryota</taxon>
        <taxon>Metazoa</taxon>
        <taxon>Spiralia</taxon>
        <taxon>Lophotrochozoa</taxon>
        <taxon>Annelida</taxon>
        <taxon>Polychaeta</taxon>
        <taxon>Sedentaria</taxon>
        <taxon>Scolecida</taxon>
        <taxon>Capitellidae</taxon>
        <taxon>Capitella</taxon>
    </lineage>
</organism>
<dbReference type="PANTHER" id="PTHR39369">
    <property type="entry name" value="LIN-24 (TWENTY-FOUR) LIKE"/>
    <property type="match status" value="1"/>
</dbReference>
<protein>
    <submittedName>
        <fullName evidence="1 2">Uncharacterized protein</fullName>
    </submittedName>
</protein>
<evidence type="ECO:0000313" key="3">
    <source>
        <dbReference type="Proteomes" id="UP000014760"/>
    </source>
</evidence>
<dbReference type="OrthoDB" id="9977517at2759"/>
<dbReference type="AlphaFoldDB" id="R7UR01"/>
<dbReference type="PANTHER" id="PTHR39369:SF6">
    <property type="entry name" value="LIN-24 (TWENTY-FOUR) LIKE"/>
    <property type="match status" value="1"/>
</dbReference>
<dbReference type="EnsemblMetazoa" id="CapteT134512">
    <property type="protein sequence ID" value="CapteP134512"/>
    <property type="gene ID" value="CapteG134512"/>
</dbReference>
<dbReference type="SUPFAM" id="SSF56973">
    <property type="entry name" value="Aerolisin/ETX pore-forming domain"/>
    <property type="match status" value="1"/>
</dbReference>
<dbReference type="HOGENOM" id="CLU_064578_0_0_1"/>
<dbReference type="CDD" id="cd20237">
    <property type="entry name" value="PFM_LIN24-like"/>
    <property type="match status" value="1"/>
</dbReference>
<reference evidence="3" key="1">
    <citation type="submission" date="2012-12" db="EMBL/GenBank/DDBJ databases">
        <authorList>
            <person name="Hellsten U."/>
            <person name="Grimwood J."/>
            <person name="Chapman J.A."/>
            <person name="Shapiro H."/>
            <person name="Aerts A."/>
            <person name="Otillar R.P."/>
            <person name="Terry A.Y."/>
            <person name="Boore J.L."/>
            <person name="Simakov O."/>
            <person name="Marletaz F."/>
            <person name="Cho S.-J."/>
            <person name="Edsinger-Gonzales E."/>
            <person name="Havlak P."/>
            <person name="Kuo D.-H."/>
            <person name="Larsson T."/>
            <person name="Lv J."/>
            <person name="Arendt D."/>
            <person name="Savage R."/>
            <person name="Osoegawa K."/>
            <person name="de Jong P."/>
            <person name="Lindberg D.R."/>
            <person name="Seaver E.C."/>
            <person name="Weisblat D.A."/>
            <person name="Putnam N.H."/>
            <person name="Grigoriev I.V."/>
            <person name="Rokhsar D.S."/>
        </authorList>
    </citation>
    <scope>NUCLEOTIDE SEQUENCE</scope>
    <source>
        <strain evidence="3">I ESC-2004</strain>
    </source>
</reference>